<dbReference type="RefSeq" id="WP_237819553.1">
    <property type="nucleotide sequence ID" value="NZ_JAKLTQ010000004.1"/>
</dbReference>
<proteinExistence type="inferred from homology"/>
<evidence type="ECO:0000313" key="4">
    <source>
        <dbReference type="Proteomes" id="UP001165368"/>
    </source>
</evidence>
<dbReference type="InterPro" id="IPR005269">
    <property type="entry name" value="LOG"/>
</dbReference>
<gene>
    <name evidence="3" type="ORF">LVY72_08155</name>
</gene>
<organism evidence="3 4">
    <name type="scientific">Arthrobacter hankyongi</name>
    <dbReference type="NCBI Taxonomy" id="2904801"/>
    <lineage>
        <taxon>Bacteria</taxon>
        <taxon>Bacillati</taxon>
        <taxon>Actinomycetota</taxon>
        <taxon>Actinomycetes</taxon>
        <taxon>Micrococcales</taxon>
        <taxon>Micrococcaceae</taxon>
        <taxon>Arthrobacter</taxon>
    </lineage>
</organism>
<keyword evidence="4" id="KW-1185">Reference proteome</keyword>
<comment type="catalytic activity">
    <reaction evidence="2">
        <text>N(6)-(dimethylallyl)adenosine 5'-phosphate + H2O = N(6)-dimethylallyladenine + D-ribose 5-phosphate</text>
        <dbReference type="Rhea" id="RHEA:48560"/>
        <dbReference type="ChEBI" id="CHEBI:15377"/>
        <dbReference type="ChEBI" id="CHEBI:17660"/>
        <dbReference type="ChEBI" id="CHEBI:57526"/>
        <dbReference type="ChEBI" id="CHEBI:78346"/>
        <dbReference type="EC" id="3.2.2.n1"/>
    </reaction>
</comment>
<evidence type="ECO:0000256" key="2">
    <source>
        <dbReference type="RuleBase" id="RU363015"/>
    </source>
</evidence>
<reference evidence="3" key="1">
    <citation type="submission" date="2022-01" db="EMBL/GenBank/DDBJ databases">
        <authorList>
            <person name="Jo J.-H."/>
            <person name="Im W.-T."/>
        </authorList>
    </citation>
    <scope>NUCLEOTIDE SEQUENCE</scope>
    <source>
        <strain evidence="3">I2-34</strain>
    </source>
</reference>
<keyword evidence="2" id="KW-0378">Hydrolase</keyword>
<comment type="caution">
    <text evidence="3">The sequence shown here is derived from an EMBL/GenBank/DDBJ whole genome shotgun (WGS) entry which is preliminary data.</text>
</comment>
<sequence length="194" mass="20678">MRLAVFTGSSPGRDPRYAEAAGEFAAGLAARSVGIVYGGGRVGLMGVVADRALAAGGEVIGVIPDALQSAEVGHSGLTQLHVVETMHERKQLMADLADGFVALPGGVGTLEEIFEAWTWLQLGIHAKPVAFLNIDGFWDHLLAGLDGMVRAGFVKEEFRSTLVVEETAEDLLAALERWQAPDRTWRQQADIPGT</sequence>
<keyword evidence="2" id="KW-0203">Cytokinin biosynthesis</keyword>
<name>A0ABS9L5H7_9MICC</name>
<dbReference type="Proteomes" id="UP001165368">
    <property type="component" value="Unassembled WGS sequence"/>
</dbReference>
<accession>A0ABS9L5H7</accession>
<dbReference type="EC" id="3.2.2.n1" evidence="2"/>
<comment type="similarity">
    <text evidence="1 2">Belongs to the LOG family.</text>
</comment>
<evidence type="ECO:0000313" key="3">
    <source>
        <dbReference type="EMBL" id="MCG2621890.1"/>
    </source>
</evidence>
<dbReference type="InterPro" id="IPR031100">
    <property type="entry name" value="LOG_fam"/>
</dbReference>
<dbReference type="SUPFAM" id="SSF102405">
    <property type="entry name" value="MCP/YpsA-like"/>
    <property type="match status" value="1"/>
</dbReference>
<dbReference type="PANTHER" id="PTHR31223:SF70">
    <property type="entry name" value="LOG FAMILY PROTEIN YJL055W"/>
    <property type="match status" value="1"/>
</dbReference>
<dbReference type="EMBL" id="JAKLTQ010000004">
    <property type="protein sequence ID" value="MCG2621890.1"/>
    <property type="molecule type" value="Genomic_DNA"/>
</dbReference>
<comment type="catalytic activity">
    <reaction evidence="2">
        <text>9-ribosyl-trans-zeatin 5'-phosphate + H2O = trans-zeatin + D-ribose 5-phosphate</text>
        <dbReference type="Rhea" id="RHEA:48564"/>
        <dbReference type="ChEBI" id="CHEBI:15377"/>
        <dbReference type="ChEBI" id="CHEBI:16522"/>
        <dbReference type="ChEBI" id="CHEBI:78346"/>
        <dbReference type="ChEBI" id="CHEBI:87947"/>
        <dbReference type="EC" id="3.2.2.n1"/>
    </reaction>
</comment>
<dbReference type="Pfam" id="PF03641">
    <property type="entry name" value="Lysine_decarbox"/>
    <property type="match status" value="1"/>
</dbReference>
<dbReference type="PANTHER" id="PTHR31223">
    <property type="entry name" value="LOG FAMILY PROTEIN YJL055W"/>
    <property type="match status" value="1"/>
</dbReference>
<dbReference type="NCBIfam" id="TIGR00730">
    <property type="entry name" value="Rossman fold protein, TIGR00730 family"/>
    <property type="match status" value="1"/>
</dbReference>
<protein>
    <recommendedName>
        <fullName evidence="2">Cytokinin riboside 5'-monophosphate phosphoribohydrolase</fullName>
        <ecNumber evidence="2">3.2.2.n1</ecNumber>
    </recommendedName>
</protein>
<evidence type="ECO:0000256" key="1">
    <source>
        <dbReference type="ARBA" id="ARBA00006763"/>
    </source>
</evidence>
<dbReference type="Gene3D" id="3.40.50.450">
    <property type="match status" value="1"/>
</dbReference>